<keyword evidence="1" id="KW-0040">ANK repeat</keyword>
<organism evidence="4 5">
    <name type="scientific">Macrostomum lignano</name>
    <dbReference type="NCBI Taxonomy" id="282301"/>
    <lineage>
        <taxon>Eukaryota</taxon>
        <taxon>Metazoa</taxon>
        <taxon>Spiralia</taxon>
        <taxon>Lophotrochozoa</taxon>
        <taxon>Platyhelminthes</taxon>
        <taxon>Rhabditophora</taxon>
        <taxon>Macrostomorpha</taxon>
        <taxon>Macrostomida</taxon>
        <taxon>Macrostomidae</taxon>
        <taxon>Macrostomum</taxon>
    </lineage>
</organism>
<accession>A0A1I8JMK3</accession>
<feature type="region of interest" description="Disordered" evidence="2">
    <location>
        <begin position="103"/>
        <end position="127"/>
    </location>
</feature>
<keyword evidence="3" id="KW-0732">Signal</keyword>
<evidence type="ECO:0000256" key="2">
    <source>
        <dbReference type="SAM" id="MobiDB-lite"/>
    </source>
</evidence>
<evidence type="ECO:0000313" key="5">
    <source>
        <dbReference type="WBParaSite" id="snap_masked-unitig_26112-processed-gene-0.1-mRNA-1"/>
    </source>
</evidence>
<reference evidence="5" key="1">
    <citation type="submission" date="2016-11" db="UniProtKB">
        <authorList>
            <consortium name="WormBaseParasite"/>
        </authorList>
    </citation>
    <scope>IDENTIFICATION</scope>
</reference>
<feature type="signal peptide" evidence="3">
    <location>
        <begin position="1"/>
        <end position="24"/>
    </location>
</feature>
<keyword evidence="4" id="KW-1185">Reference proteome</keyword>
<evidence type="ECO:0000313" key="4">
    <source>
        <dbReference type="Proteomes" id="UP000095280"/>
    </source>
</evidence>
<evidence type="ECO:0000256" key="1">
    <source>
        <dbReference type="PROSITE-ProRule" id="PRU00023"/>
    </source>
</evidence>
<dbReference type="PROSITE" id="PS50088">
    <property type="entry name" value="ANK_REPEAT"/>
    <property type="match status" value="1"/>
</dbReference>
<proteinExistence type="predicted"/>
<feature type="region of interest" description="Disordered" evidence="2">
    <location>
        <begin position="573"/>
        <end position="592"/>
    </location>
</feature>
<evidence type="ECO:0000256" key="3">
    <source>
        <dbReference type="SAM" id="SignalP"/>
    </source>
</evidence>
<dbReference type="Proteomes" id="UP000095280">
    <property type="component" value="Unplaced"/>
</dbReference>
<dbReference type="Gene3D" id="1.25.40.20">
    <property type="entry name" value="Ankyrin repeat-containing domain"/>
    <property type="match status" value="1"/>
</dbReference>
<feature type="region of interest" description="Disordered" evidence="2">
    <location>
        <begin position="480"/>
        <end position="501"/>
    </location>
</feature>
<dbReference type="PROSITE" id="PS50297">
    <property type="entry name" value="ANK_REP_REGION"/>
    <property type="match status" value="1"/>
</dbReference>
<dbReference type="InterPro" id="IPR002110">
    <property type="entry name" value="Ankyrin_rpt"/>
</dbReference>
<protein>
    <submittedName>
        <fullName evidence="5">ANK_REP_REGION domain-containing protein</fullName>
    </submittedName>
</protein>
<sequence>PAGCLASISCSAAVLCLFWPGSRASFRVNKLPYLLCRFGPFGAMRNCSVKTFRLLHLMCEFFADSSLADWRAAAPAAQRHRLQLSYRASFCSAVERAARFNSQGPTAIGPSGRRRLGRGCPCTQPQQPLRSQCQRLKGQGRSYCMVRGGPPSLAQKPILSLTESATGPPAAGSMGSLSRAYESPSLLRELLAAGSVSPNSELDSSLGWRPCTRRQPTTAAMLSWKAQTKNGETALDLALARNRWKRCQLLLEEGANANGGANKVESTVHAAMTGFCTAAGPRRSCGTFDQHGDLPIHRACLEENVRAAQLLLLSHNPHLCNRHGARGFTPLHTLPPTWATPSYTAILEVWAKWMVSPCQSAGGSCIKELLAMRQGQQFLRRCATFDINEFVEIVLKACHERPGRTRSSAAACTSSCPRMRRCLQEVMKPRDAVVRCCGAPFENRIVHVYNQSLGERRKDGIKGLVCRNCLNDEGAGWVGADDSEAEETPATTPGRQEPPHLKAMRDPVESLAVWCVLTGRLRLAPYFLRQEDFDTIPQALLLAKILRSLGRRRDIEDVYANKATKMAITWRGHRHAGPPQHQGCRRDTEQLPDHGAGHAAARHLRRLQPSWRLGGQGRIQQLRQIIDIVQIQLVQTADSAGARLQIQLGADCKIQLWTAELQIQLGCRLQHIQLGAACRFSWCSLQIQLVQPARFSWCPDCRFSWMPDCRFSWVQTAQSSWVQTADSACGADCQIQLGAACRFSWVQTADQLAVQPAEDSAAVQPADSAGVQPARFSWVADCRFTADSDSAGCSLQIQLGCRLQIQLGADLQIRSWQVAALQVTFSWVQPADYSYAVADCRYSAGCSLQIQLGGAEPDVRTRILTSPARGRPHSRSADRAWPSPAAFVCRLLLPLLLVLSPAFAPLDEPDYALARCRAPTGKAAKAAEEAAAADGRGLSPLAGAAAFLPDSPRESSALHCPCSRWAAPSPSGRSSGYLTCWAFLARGDQRDDHSARGDHQELFLTAERHRHHRHHCGFTPSPAGSQQQPQCTTRSSATGRCACHPQTCLVTGALLYIIGGAVRASARKLKMMSLMQAVLGTSCALHRMGPAVLHRTHLGPAVLHRALGTAVLHWELTSWACTGMGTTAACHGHLGPAVLHRALGPAVLHGHLDQLLLHRAHIGPAAAALGMGDQLTAALALGTSCSSTGIVDQLLLHRAWDQLCWHRRHLGTSCAALGNWGPAVLHRHLRTSCAAPGNCGDQLCCHRALGTSCAAPRHGTSVLTGIGDQLCFHWALGPSCAAPGNWAERPSCAATGHCGTSCAALALATQLCAAPGIGTAACLGESLHPLCVHSSRVVQFKKRTSHRPIRTAQALQYPERQWSIQSHRHRSRESDDTGARQLRCPANISGHHRANDKPMVMSPLRCTPIGAVLGAHGYMQDHRRHRTSTPRPLWQFEKFDLTRAQFNSQVGRCAALQHPVGEHAQPGVLRLAPTVPPPRRGEEQLRAARRCRCCPEAAREFRSPASTGTPRTTAKVYLLSLYYQAWPSSQPPLRPSTARCAETRRTLDECNKIIFQQSVNASYERMEIDPH</sequence>
<dbReference type="InterPro" id="IPR036770">
    <property type="entry name" value="Ankyrin_rpt-contain_sf"/>
</dbReference>
<name>A0A1I8JMK3_9PLAT</name>
<feature type="chain" id="PRO_5009321856" evidence="3">
    <location>
        <begin position="25"/>
        <end position="1571"/>
    </location>
</feature>
<feature type="repeat" description="ANK" evidence="1">
    <location>
        <begin position="230"/>
        <end position="262"/>
    </location>
</feature>
<dbReference type="WBParaSite" id="snap_masked-unitig_26112-processed-gene-0.1-mRNA-1">
    <property type="protein sequence ID" value="snap_masked-unitig_26112-processed-gene-0.1-mRNA-1"/>
    <property type="gene ID" value="snap_masked-unitig_26112-processed-gene-0.1"/>
</dbReference>
<dbReference type="SUPFAM" id="SSF48403">
    <property type="entry name" value="Ankyrin repeat"/>
    <property type="match status" value="1"/>
</dbReference>